<keyword evidence="12" id="KW-0238">DNA-binding</keyword>
<dbReference type="InterPro" id="IPR003439">
    <property type="entry name" value="ABC_transporter-like_ATP-bd"/>
</dbReference>
<evidence type="ECO:0000256" key="11">
    <source>
        <dbReference type="ARBA" id="ARBA00022881"/>
    </source>
</evidence>
<dbReference type="GO" id="GO:0004518">
    <property type="term" value="F:nuclease activity"/>
    <property type="evidence" value="ECO:0007669"/>
    <property type="project" value="UniProtKB-KW"/>
</dbReference>
<dbReference type="GO" id="GO:0003677">
    <property type="term" value="F:DNA binding"/>
    <property type="evidence" value="ECO:0007669"/>
    <property type="project" value="UniProtKB-KW"/>
</dbReference>
<dbReference type="InterPro" id="IPR017871">
    <property type="entry name" value="ABC_transporter-like_CS"/>
</dbReference>
<dbReference type="GO" id="GO:0009380">
    <property type="term" value="C:excinuclease repair complex"/>
    <property type="evidence" value="ECO:0007669"/>
    <property type="project" value="InterPro"/>
</dbReference>
<dbReference type="Gene3D" id="3.40.50.300">
    <property type="entry name" value="P-loop containing nucleotide triphosphate hydrolases"/>
    <property type="match status" value="2"/>
</dbReference>
<dbReference type="InterPro" id="IPR004602">
    <property type="entry name" value="UvrA"/>
</dbReference>
<evidence type="ECO:0000256" key="13">
    <source>
        <dbReference type="ARBA" id="ARBA00023204"/>
    </source>
</evidence>
<dbReference type="PROSITE" id="PS50893">
    <property type="entry name" value="ABC_TRANSPORTER_2"/>
    <property type="match status" value="2"/>
</dbReference>
<accession>D9PFT6</accession>
<gene>
    <name evidence="15" type="primary">uvrA</name>
    <name evidence="15" type="ORF">LDC_0380</name>
</gene>
<evidence type="ECO:0000259" key="14">
    <source>
        <dbReference type="PROSITE" id="PS50893"/>
    </source>
</evidence>
<name>D9PFT6_9ZZZZ</name>
<dbReference type="PANTHER" id="PTHR43152">
    <property type="entry name" value="UVRABC SYSTEM PROTEIN A"/>
    <property type="match status" value="1"/>
</dbReference>
<evidence type="ECO:0000256" key="1">
    <source>
        <dbReference type="ARBA" id="ARBA00004496"/>
    </source>
</evidence>
<keyword evidence="7" id="KW-0228">DNA excision</keyword>
<dbReference type="InterPro" id="IPR041552">
    <property type="entry name" value="UvrA_DNA-bd"/>
</dbReference>
<dbReference type="Gene3D" id="3.30.1490.20">
    <property type="entry name" value="ATP-grasp fold, A domain"/>
    <property type="match status" value="1"/>
</dbReference>
<dbReference type="SMART" id="SM00382">
    <property type="entry name" value="AAA"/>
    <property type="match status" value="2"/>
</dbReference>
<keyword evidence="9" id="KW-0862">Zinc</keyword>
<comment type="subcellular location">
    <subcellularLocation>
        <location evidence="1">Cytoplasm</location>
    </subcellularLocation>
</comment>
<dbReference type="EMBL" id="ADZX01000121">
    <property type="protein sequence ID" value="EFK97572.1"/>
    <property type="molecule type" value="Genomic_DNA"/>
</dbReference>
<evidence type="ECO:0000256" key="10">
    <source>
        <dbReference type="ARBA" id="ARBA00022840"/>
    </source>
</evidence>
<dbReference type="NCBIfam" id="TIGR00630">
    <property type="entry name" value="uvra"/>
    <property type="match status" value="1"/>
</dbReference>
<feature type="domain" description="ABC transporter" evidence="14">
    <location>
        <begin position="310"/>
        <end position="586"/>
    </location>
</feature>
<evidence type="ECO:0000256" key="12">
    <source>
        <dbReference type="ARBA" id="ARBA00023125"/>
    </source>
</evidence>
<evidence type="ECO:0000256" key="6">
    <source>
        <dbReference type="ARBA" id="ARBA00022763"/>
    </source>
</evidence>
<keyword evidence="13" id="KW-0234">DNA repair</keyword>
<dbReference type="GO" id="GO:0016887">
    <property type="term" value="F:ATP hydrolysis activity"/>
    <property type="evidence" value="ECO:0007669"/>
    <property type="project" value="InterPro"/>
</dbReference>
<evidence type="ECO:0000256" key="2">
    <source>
        <dbReference type="ARBA" id="ARBA00022490"/>
    </source>
</evidence>
<organism evidence="15">
    <name type="scientific">sediment metagenome</name>
    <dbReference type="NCBI Taxonomy" id="749907"/>
    <lineage>
        <taxon>unclassified sequences</taxon>
        <taxon>metagenomes</taxon>
        <taxon>ecological metagenomes</taxon>
    </lineage>
</organism>
<keyword evidence="10" id="KW-0067">ATP-binding</keyword>
<dbReference type="GO" id="GO:0005524">
    <property type="term" value="F:ATP binding"/>
    <property type="evidence" value="ECO:0007669"/>
    <property type="project" value="UniProtKB-KW"/>
</dbReference>
<dbReference type="Gene3D" id="1.20.1580.10">
    <property type="entry name" value="ABC transporter ATPase like domain"/>
    <property type="match status" value="2"/>
</dbReference>
<dbReference type="Pfam" id="PF17760">
    <property type="entry name" value="UvrA_inter"/>
    <property type="match status" value="1"/>
</dbReference>
<dbReference type="GO" id="GO:0008270">
    <property type="term" value="F:zinc ion binding"/>
    <property type="evidence" value="ECO:0007669"/>
    <property type="project" value="UniProtKB-KW"/>
</dbReference>
<keyword evidence="8" id="KW-0863">Zinc-finger</keyword>
<evidence type="ECO:0000256" key="5">
    <source>
        <dbReference type="ARBA" id="ARBA00022741"/>
    </source>
</evidence>
<dbReference type="PANTHER" id="PTHR43152:SF3">
    <property type="entry name" value="UVRABC SYSTEM PROTEIN A"/>
    <property type="match status" value="1"/>
</dbReference>
<evidence type="ECO:0000256" key="4">
    <source>
        <dbReference type="ARBA" id="ARBA00022737"/>
    </source>
</evidence>
<dbReference type="Pfam" id="PF17755">
    <property type="entry name" value="UvrA_DNA-bind"/>
    <property type="match status" value="1"/>
</dbReference>
<evidence type="ECO:0000256" key="7">
    <source>
        <dbReference type="ARBA" id="ARBA00022769"/>
    </source>
</evidence>
<keyword evidence="3" id="KW-0479">Metal-binding</keyword>
<dbReference type="InterPro" id="IPR027417">
    <property type="entry name" value="P-loop_NTPase"/>
</dbReference>
<dbReference type="CDD" id="cd03271">
    <property type="entry name" value="ABC_UvrA_II"/>
    <property type="match status" value="1"/>
</dbReference>
<dbReference type="GO" id="GO:0006289">
    <property type="term" value="P:nucleotide-excision repair"/>
    <property type="evidence" value="ECO:0007669"/>
    <property type="project" value="InterPro"/>
</dbReference>
<protein>
    <submittedName>
        <fullName evidence="15">Excinuclease ABC subunit A</fullName>
    </submittedName>
</protein>
<proteinExistence type="inferred from homology"/>
<feature type="domain" description="ABC transporter" evidence="14">
    <location>
        <begin position="603"/>
        <end position="934"/>
    </location>
</feature>
<evidence type="ECO:0000313" key="15">
    <source>
        <dbReference type="EMBL" id="EFK97572.1"/>
    </source>
</evidence>
<comment type="caution">
    <text evidence="15">The sequence shown here is derived from an EMBL/GenBank/DDBJ whole genome shotgun (WGS) entry which is preliminary data.</text>
</comment>
<dbReference type="FunFam" id="3.40.50.300:FF:000272">
    <property type="entry name" value="UvrABC system protein A"/>
    <property type="match status" value="1"/>
</dbReference>
<keyword evidence="11" id="KW-0267">Excision nuclease</keyword>
<dbReference type="Pfam" id="PF00005">
    <property type="entry name" value="ABC_tran"/>
    <property type="match status" value="1"/>
</dbReference>
<dbReference type="InterPro" id="IPR013815">
    <property type="entry name" value="ATP_grasp_subdomain_1"/>
</dbReference>
<dbReference type="GO" id="GO:0005737">
    <property type="term" value="C:cytoplasm"/>
    <property type="evidence" value="ECO:0007669"/>
    <property type="project" value="UniProtKB-SubCell"/>
</dbReference>
<dbReference type="NCBIfam" id="NF001503">
    <property type="entry name" value="PRK00349.1"/>
    <property type="match status" value="1"/>
</dbReference>
<reference evidence="15" key="2">
    <citation type="journal article" date="2011" name="Microb. Ecol.">
        <title>Taxonomic and Functional Metagenomic Profiling of the Microbial Community in the Anoxic Sediment of a Sub-saline Shallow Lake (Laguna de Carrizo, Central Spain).</title>
        <authorList>
            <person name="Ferrer M."/>
            <person name="Guazzaroni M.E."/>
            <person name="Richter M."/>
            <person name="Garcia-Salamanca A."/>
            <person name="Yarza P."/>
            <person name="Suarez-Suarez A."/>
            <person name="Solano J."/>
            <person name="Alcaide M."/>
            <person name="van Dillewijn P."/>
            <person name="Molina-Henares M.A."/>
            <person name="Lopez-Cortes N."/>
            <person name="Al-Ramahi Y."/>
            <person name="Guerrero C."/>
            <person name="Acosta A."/>
            <person name="de Eugenio L.I."/>
            <person name="Martinez V."/>
            <person name="Marques S."/>
            <person name="Rojo F."/>
            <person name="Santero E."/>
            <person name="Genilloud O."/>
            <person name="Perez-Perez J."/>
            <person name="Rossello-Mora R."/>
            <person name="Ramos J.L."/>
        </authorList>
    </citation>
    <scope>NUCLEOTIDE SEQUENCE</scope>
</reference>
<dbReference type="CDD" id="cd03270">
    <property type="entry name" value="ABC_UvrA_I"/>
    <property type="match status" value="1"/>
</dbReference>
<evidence type="ECO:0000256" key="9">
    <source>
        <dbReference type="ARBA" id="ARBA00022833"/>
    </source>
</evidence>
<dbReference type="InterPro" id="IPR041102">
    <property type="entry name" value="UvrA_inter"/>
</dbReference>
<dbReference type="AlphaFoldDB" id="D9PFT6"/>
<keyword evidence="2" id="KW-0963">Cytoplasm</keyword>
<dbReference type="InterPro" id="IPR003593">
    <property type="entry name" value="AAA+_ATPase"/>
</dbReference>
<keyword evidence="6" id="KW-0227">DNA damage</keyword>
<dbReference type="FunFam" id="1.20.1580.10:FF:000002">
    <property type="entry name" value="UvrABC system protein A"/>
    <property type="match status" value="1"/>
</dbReference>
<evidence type="ECO:0000256" key="3">
    <source>
        <dbReference type="ARBA" id="ARBA00022723"/>
    </source>
</evidence>
<evidence type="ECO:0000256" key="8">
    <source>
        <dbReference type="ARBA" id="ARBA00022771"/>
    </source>
</evidence>
<keyword evidence="5" id="KW-0547">Nucleotide-binding</keyword>
<sequence>MALDRIIVRGAREHNLKNIDVEIPRDRLVVITGVSGSGKSSLAFDTIYAEGQRRYVESLSAYARQFLEQMEKPDVDVIEGLSPAISIEQKSVSRNPRSTVGTVTEIYDYLRLLFASIGRVHCPSCGKEIRQQTATQIVDAVMGMGEGARVQLWAPVVRGRKGEFRKELAALARDGYSRVVVDGEARDPAEPIELDRKRKHDVDVVVDRLRISEDARGRLADSTALCLKLSEGLVRVVDEKGNGTLYSEKYACPDCNVSLPEVTPRLFSFNTPHGACPRCDGLGTTIFFDPELVVPDPGRSIRQGAIAPWNRRTQVFYHQALASLARQYGFPLDVPFGKLPERVRNLILYGSSGEPVRFLLEEGARRYAYTKPFEGVINNLERRSRETGSEEVREELARYMNNRPCGECGGARLKKEALCVRVGGKGIDAVTALSVREALDFFSSLSLSPREEKIAERILKEIRSRLSFLANVGLDYLNLSRTSSTLSGGEGQRIRLATQIGASLMGVLYILDEPSIGLHQRDNRRLLSTLTRLRDLGNTVLVVEHDEETIRTADYVIDMGPGAGEHGGHVVAAGPPEAILACEASLTGQYLSGKKEIPVPPRRRRPNGHALKIIGCRANNLKDLDVTIPLGVITCVTGVSGSGKSTLVLDTLYRALAQKLTGSRERPGEHRALEGLEGVDKVIHIDQSPIGRTPRSNPATYSGVFTPIRDLFAMLPESKARGYRPGRYSFNVKGGRCEACEGDGILKIEMHFMPDVYVTCEECRGRRYNRETLEIAYKGRNIADVLEMTVDQALAFLSPIPAIRHKLETLSRVGLGYIRLGQSATTLSGGEAQRVKLARELSRRATGKTVYLLDEPTTGLHFDDISKLLSVLHLFADAGNTVIIIEHNLDVIKSADHIIDLGPEGGDGGGEVVARGTPEEVAGNPRSFTGRFLRRVLHAGRD</sequence>
<dbReference type="HAMAP" id="MF_00205">
    <property type="entry name" value="UvrA"/>
    <property type="match status" value="1"/>
</dbReference>
<dbReference type="PROSITE" id="PS00211">
    <property type="entry name" value="ABC_TRANSPORTER_1"/>
    <property type="match status" value="1"/>
</dbReference>
<keyword evidence="4" id="KW-0677">Repeat</keyword>
<dbReference type="Gene3D" id="1.10.8.280">
    <property type="entry name" value="ABC transporter ATPase domain-like"/>
    <property type="match status" value="1"/>
</dbReference>
<reference evidence="15" key="1">
    <citation type="submission" date="2010-07" db="EMBL/GenBank/DDBJ databases">
        <authorList>
            <consortium name="CONSOLIDER consortium CSD2007-00005"/>
            <person name="Guazzaroni M.-E."/>
            <person name="Richter M."/>
            <person name="Garcia-Salamanca A."/>
            <person name="Yarza P."/>
            <person name="Ferrer M."/>
        </authorList>
    </citation>
    <scope>NUCLEOTIDE SEQUENCE</scope>
</reference>
<dbReference type="SUPFAM" id="SSF52540">
    <property type="entry name" value="P-loop containing nucleoside triphosphate hydrolases"/>
    <property type="match status" value="2"/>
</dbReference>